<comment type="similarity">
    <text evidence="2 6">Belongs to the CTL (choline transporter-like) family.</text>
</comment>
<feature type="transmembrane region" description="Helical" evidence="6">
    <location>
        <begin position="127"/>
        <end position="149"/>
    </location>
</feature>
<keyword evidence="3 6" id="KW-0812">Transmembrane</keyword>
<gene>
    <name evidence="8" type="ORF">TrLO_g14716</name>
</gene>
<dbReference type="PANTHER" id="PTHR12385:SF4">
    <property type="entry name" value="PROTEIN PNS1"/>
    <property type="match status" value="1"/>
</dbReference>
<comment type="function">
    <text evidence="6">Choline transporter.</text>
</comment>
<organism evidence="8 9">
    <name type="scientific">Triparma laevis f. longispina</name>
    <dbReference type="NCBI Taxonomy" id="1714387"/>
    <lineage>
        <taxon>Eukaryota</taxon>
        <taxon>Sar</taxon>
        <taxon>Stramenopiles</taxon>
        <taxon>Ochrophyta</taxon>
        <taxon>Bolidophyceae</taxon>
        <taxon>Parmales</taxon>
        <taxon>Triparmaceae</taxon>
        <taxon>Triparma</taxon>
    </lineage>
</organism>
<evidence type="ECO:0000256" key="3">
    <source>
        <dbReference type="ARBA" id="ARBA00022692"/>
    </source>
</evidence>
<dbReference type="EMBL" id="BRXW01000673">
    <property type="protein sequence ID" value="GMH73418.1"/>
    <property type="molecule type" value="Genomic_DNA"/>
</dbReference>
<dbReference type="PANTHER" id="PTHR12385">
    <property type="entry name" value="CHOLINE TRANSPORTER-LIKE (SLC FAMILY 44)"/>
    <property type="match status" value="1"/>
</dbReference>
<dbReference type="InterPro" id="IPR007603">
    <property type="entry name" value="Choline_transptr-like"/>
</dbReference>
<feature type="transmembrane region" description="Helical" evidence="6">
    <location>
        <begin position="630"/>
        <end position="649"/>
    </location>
</feature>
<dbReference type="GO" id="GO:0005886">
    <property type="term" value="C:plasma membrane"/>
    <property type="evidence" value="ECO:0007669"/>
    <property type="project" value="UniProtKB-SubCell"/>
</dbReference>
<feature type="transmembrane region" description="Helical" evidence="6">
    <location>
        <begin position="343"/>
        <end position="363"/>
    </location>
</feature>
<dbReference type="OrthoDB" id="199120at2759"/>
<reference evidence="9" key="1">
    <citation type="journal article" date="2023" name="Commun. Biol.">
        <title>Genome analysis of Parmales, the sister group of diatoms, reveals the evolutionary specialization of diatoms from phago-mixotrophs to photoautotrophs.</title>
        <authorList>
            <person name="Ban H."/>
            <person name="Sato S."/>
            <person name="Yoshikawa S."/>
            <person name="Yamada K."/>
            <person name="Nakamura Y."/>
            <person name="Ichinomiya M."/>
            <person name="Sato N."/>
            <person name="Blanc-Mathieu R."/>
            <person name="Endo H."/>
            <person name="Kuwata A."/>
            <person name="Ogata H."/>
        </authorList>
    </citation>
    <scope>NUCLEOTIDE SEQUENCE [LARGE SCALE GENOMIC DNA]</scope>
    <source>
        <strain evidence="9">NIES 3700</strain>
    </source>
</reference>
<protein>
    <recommendedName>
        <fullName evidence="6">Choline transporter-like protein</fullName>
    </recommendedName>
</protein>
<dbReference type="Proteomes" id="UP001165122">
    <property type="component" value="Unassembled WGS sequence"/>
</dbReference>
<dbReference type="GO" id="GO:0022857">
    <property type="term" value="F:transmembrane transporter activity"/>
    <property type="evidence" value="ECO:0007669"/>
    <property type="project" value="UniProtKB-UniRule"/>
</dbReference>
<dbReference type="Pfam" id="PF04515">
    <property type="entry name" value="Choline_transpo"/>
    <property type="match status" value="1"/>
</dbReference>
<comment type="subcellular location">
    <subcellularLocation>
        <location evidence="6">Cell membrane</location>
        <topology evidence="6">Multi-pass membrane protein</topology>
    </subcellularLocation>
    <subcellularLocation>
        <location evidence="1">Membrane</location>
        <topology evidence="1">Multi-pass membrane protein</topology>
    </subcellularLocation>
</comment>
<evidence type="ECO:0000256" key="4">
    <source>
        <dbReference type="ARBA" id="ARBA00022989"/>
    </source>
</evidence>
<evidence type="ECO:0000256" key="2">
    <source>
        <dbReference type="ARBA" id="ARBA00007168"/>
    </source>
</evidence>
<evidence type="ECO:0000313" key="9">
    <source>
        <dbReference type="Proteomes" id="UP001165122"/>
    </source>
</evidence>
<feature type="region of interest" description="Disordered" evidence="7">
    <location>
        <begin position="1"/>
        <end position="111"/>
    </location>
</feature>
<evidence type="ECO:0000256" key="1">
    <source>
        <dbReference type="ARBA" id="ARBA00004141"/>
    </source>
</evidence>
<evidence type="ECO:0000313" key="8">
    <source>
        <dbReference type="EMBL" id="GMH73418.1"/>
    </source>
</evidence>
<accession>A0A9W7AQU4</accession>
<keyword evidence="4 6" id="KW-1133">Transmembrane helix</keyword>
<feature type="transmembrane region" description="Helical" evidence="6">
    <location>
        <begin position="239"/>
        <end position="267"/>
    </location>
</feature>
<feature type="transmembrane region" description="Helical" evidence="6">
    <location>
        <begin position="601"/>
        <end position="624"/>
    </location>
</feature>
<name>A0A9W7AQU4_9STRA</name>
<keyword evidence="5 6" id="KW-0472">Membrane</keyword>
<feature type="compositionally biased region" description="Low complexity" evidence="7">
    <location>
        <begin position="88"/>
        <end position="102"/>
    </location>
</feature>
<evidence type="ECO:0000256" key="6">
    <source>
        <dbReference type="RuleBase" id="RU368066"/>
    </source>
</evidence>
<comment type="caution">
    <text evidence="6">Lacks conserved residue(s) required for the propagation of feature annotation.</text>
</comment>
<comment type="caution">
    <text evidence="8">The sequence shown here is derived from an EMBL/GenBank/DDBJ whole genome shotgun (WGS) entry which is preliminary data.</text>
</comment>
<dbReference type="AlphaFoldDB" id="A0A9W7AQU4"/>
<evidence type="ECO:0000256" key="7">
    <source>
        <dbReference type="SAM" id="MobiDB-lite"/>
    </source>
</evidence>
<proteinExistence type="inferred from homology"/>
<keyword evidence="9" id="KW-1185">Reference proteome</keyword>
<sequence length="690" mass="74888">MTDSSDDETISKLVTALQGDNTFAGSSPFPDDGEGFADGFDPDSIFAESSDEEGNDDSFMKRELKCITAESLSTPNPTNPNPDDDAQSYSSSRRPSLSASSPMGLGGTPSKLMLSKRRSMIRSPKDVWWSVSFVIFTPFLLFFIPSYASPNFSSNNLLGGPPLPPLLDAAPTLTLFITSLVICPLISTSIYADDPSSSEGSYGQIEGSPRSISVDITSSPSGLVTSLGYPSLISKIVPFSIVILSLLLTPKWGVFIVSPIVFSWLILKAARKITKCICPTSNFAVDFDAAGGEAEGEEDNAYSPEFTAALFDMSLAIMKEKPRAREANRRQGMRDFFGSFTRLSHVATACNLILFILGLHLGLLPLLRFTDSPGLLPLFAFCVAMFWTCAVVRRMVGMVAACGVYRWFDRQGVRVGRIAESNKSDFEQEGFVVKVGSRGYAKVDNSDGDSDDDDDDATTEDDNTTLLAEETITDHVVQALTVSFGSVAKCAFLGGIAQGLWSFTRYLDKIALFRSKRERAGFANGFTTMAISGGSSSAAQNKIHNFSKMFVRSYNDYGLAHCAAYCKSYKRSAMDVYDLLESSKVDRVLAGDRSTKTCSSACVTVAGTITIVIAGLTMITGRGLATDHQIAAVLLMCFTISYMMTFTVLEPLRMAVKTVFVAYAENPAALSQKFPIVFHRFSRKIEENAV</sequence>
<evidence type="ECO:0000256" key="5">
    <source>
        <dbReference type="ARBA" id="ARBA00023136"/>
    </source>
</evidence>
<feature type="transmembrane region" description="Helical" evidence="6">
    <location>
        <begin position="375"/>
        <end position="396"/>
    </location>
</feature>